<evidence type="ECO:0000256" key="1">
    <source>
        <dbReference type="SAM" id="MobiDB-lite"/>
    </source>
</evidence>
<evidence type="ECO:0000313" key="4">
    <source>
        <dbReference type="Proteomes" id="UP000078396"/>
    </source>
</evidence>
<reference evidence="3 4" key="1">
    <citation type="submission" date="2016-04" db="EMBL/GenBank/DDBJ databases">
        <title>Draft Genome Sequences of Staphylococcus capitis Strain H36, S. capitis Strain H65, S. cohnii Strain H62, S. hominis Strain H69, Mycobacterium iranicum Strain H39, Plantibacter sp. Strain H53, Pseudomonas oryzihabitans Strain H72, and Microbacterium sp. Strain H83, isolated from residential settings.</title>
        <authorList>
            <person name="Lymperopoulou D."/>
            <person name="Adams R.I."/>
            <person name="Lindow S."/>
            <person name="Coil D.A."/>
            <person name="Jospin G."/>
            <person name="Eisen J.A."/>
        </authorList>
    </citation>
    <scope>NUCLEOTIDE SEQUENCE [LARGE SCALE GENOMIC DNA]</scope>
    <source>
        <strain evidence="3 4">H39</strain>
    </source>
</reference>
<dbReference type="InterPro" id="IPR008258">
    <property type="entry name" value="Transglycosylase_SLT_dom_1"/>
</dbReference>
<name>A0A178LKR2_MYCIR</name>
<feature type="region of interest" description="Disordered" evidence="1">
    <location>
        <begin position="301"/>
        <end position="320"/>
    </location>
</feature>
<feature type="domain" description="Transglycosylase SLT" evidence="2">
    <location>
        <begin position="269"/>
        <end position="361"/>
    </location>
</feature>
<dbReference type="Pfam" id="PF01464">
    <property type="entry name" value="SLT"/>
    <property type="match status" value="1"/>
</dbReference>
<dbReference type="SUPFAM" id="SSF53955">
    <property type="entry name" value="Lysozyme-like"/>
    <property type="match status" value="1"/>
</dbReference>
<sequence length="383" mass="38650">MGGVRDGFGASGGSALLPLPATPPPAPPAQAPGSGGAAEGQENSGWQISNKVAALADQDNTAHSELQSTLGCSEEHQGEMTAIIDQAVVDVQSMGLATNTPEGKRALITAIMQRLEETRGTADAGTAHAGTHAASTSANVAGYNDIGGVPRGPSPLAGFGGAMPGMGGGMPGGMPGMGGGGMPGMGGLSALGQPLSALSGLASPAGQTITRAAASGRDSGSGSGRNVSSAGPISVKDVRYDREKFAVGREAYKRYVAEALDVMGITDPQARENWSRGLMTAAARESSFNPLAVNTDKSDYNVQTSTGSGPDGFPNKASRGGLQTIPTTFAAYHQPGTSTNLYDPVANISAAMNYVMDRYDVSRDGSNVTKVPQFNPRSTGGGY</sequence>
<feature type="region of interest" description="Disordered" evidence="1">
    <location>
        <begin position="211"/>
        <end position="231"/>
    </location>
</feature>
<dbReference type="RefSeq" id="WP_052765343.1">
    <property type="nucleotide sequence ID" value="NZ_PV682406.1"/>
</dbReference>
<dbReference type="EMBL" id="LWCS01000061">
    <property type="protein sequence ID" value="OAN30704.1"/>
    <property type="molecule type" value="Genomic_DNA"/>
</dbReference>
<dbReference type="Proteomes" id="UP000078396">
    <property type="component" value="Unassembled WGS sequence"/>
</dbReference>
<comment type="caution">
    <text evidence="3">The sequence shown here is derived from an EMBL/GenBank/DDBJ whole genome shotgun (WGS) entry which is preliminary data.</text>
</comment>
<protein>
    <recommendedName>
        <fullName evidence="2">Transglycosylase SLT domain-containing protein</fullName>
    </recommendedName>
</protein>
<accession>A0A178LKR2</accession>
<dbReference type="InterPro" id="IPR023346">
    <property type="entry name" value="Lysozyme-like_dom_sf"/>
</dbReference>
<feature type="region of interest" description="Disordered" evidence="1">
    <location>
        <begin position="1"/>
        <end position="43"/>
    </location>
</feature>
<evidence type="ECO:0000313" key="3">
    <source>
        <dbReference type="EMBL" id="OAN30704.1"/>
    </source>
</evidence>
<feature type="compositionally biased region" description="Pro residues" evidence="1">
    <location>
        <begin position="20"/>
        <end position="30"/>
    </location>
</feature>
<dbReference type="AlphaFoldDB" id="A0A178LKR2"/>
<gene>
    <name evidence="3" type="ORF">A4X20_29470</name>
</gene>
<dbReference type="Gene3D" id="1.10.530.10">
    <property type="match status" value="1"/>
</dbReference>
<proteinExistence type="predicted"/>
<organism evidence="3 4">
    <name type="scientific">Mycolicibacterium iranicum</name>
    <name type="common">Mycobacterium iranicum</name>
    <dbReference type="NCBI Taxonomy" id="912594"/>
    <lineage>
        <taxon>Bacteria</taxon>
        <taxon>Bacillati</taxon>
        <taxon>Actinomycetota</taxon>
        <taxon>Actinomycetes</taxon>
        <taxon>Mycobacteriales</taxon>
        <taxon>Mycobacteriaceae</taxon>
        <taxon>Mycolicibacterium</taxon>
    </lineage>
</organism>
<evidence type="ECO:0000259" key="2">
    <source>
        <dbReference type="Pfam" id="PF01464"/>
    </source>
</evidence>
<feature type="compositionally biased region" description="Gly residues" evidence="1">
    <location>
        <begin position="1"/>
        <end position="12"/>
    </location>
</feature>